<keyword evidence="2" id="KW-0812">Transmembrane</keyword>
<dbReference type="RefSeq" id="WP_009943194.1">
    <property type="nucleotide sequence ID" value="NZ_BAAAGS010000004.1"/>
</dbReference>
<keyword evidence="2" id="KW-1133">Transmembrane helix</keyword>
<feature type="domain" description="DUF8017" evidence="3">
    <location>
        <begin position="166"/>
        <end position="347"/>
    </location>
</feature>
<comment type="caution">
    <text evidence="4">The sequence shown here is derived from an EMBL/GenBank/DDBJ whole genome shotgun (WGS) entry which is preliminary data.</text>
</comment>
<keyword evidence="5" id="KW-1185">Reference proteome</keyword>
<feature type="transmembrane region" description="Helical" evidence="2">
    <location>
        <begin position="105"/>
        <end position="128"/>
    </location>
</feature>
<name>A0ABP3M3N3_SACER</name>
<dbReference type="EMBL" id="BAAAGS010000004">
    <property type="protein sequence ID" value="GAA0512537.1"/>
    <property type="molecule type" value="Genomic_DNA"/>
</dbReference>
<accession>A0ABP3M3N3</accession>
<organism evidence="4 5">
    <name type="scientific">Saccharopolyspora erythraea</name>
    <name type="common">Streptomyces erythraeus</name>
    <dbReference type="NCBI Taxonomy" id="1836"/>
    <lineage>
        <taxon>Bacteria</taxon>
        <taxon>Bacillati</taxon>
        <taxon>Actinomycetota</taxon>
        <taxon>Actinomycetes</taxon>
        <taxon>Pseudonocardiales</taxon>
        <taxon>Pseudonocardiaceae</taxon>
        <taxon>Saccharopolyspora</taxon>
    </lineage>
</organism>
<feature type="compositionally biased region" description="Low complexity" evidence="1">
    <location>
        <begin position="62"/>
        <end position="75"/>
    </location>
</feature>
<evidence type="ECO:0000256" key="2">
    <source>
        <dbReference type="SAM" id="Phobius"/>
    </source>
</evidence>
<dbReference type="Pfam" id="PF26056">
    <property type="entry name" value="DUF8017"/>
    <property type="match status" value="1"/>
</dbReference>
<feature type="region of interest" description="Disordered" evidence="1">
    <location>
        <begin position="132"/>
        <end position="168"/>
    </location>
</feature>
<evidence type="ECO:0000313" key="4">
    <source>
        <dbReference type="EMBL" id="GAA0512537.1"/>
    </source>
</evidence>
<proteinExistence type="predicted"/>
<feature type="compositionally biased region" description="Gly residues" evidence="1">
    <location>
        <begin position="43"/>
        <end position="61"/>
    </location>
</feature>
<sequence>MSTPGGSGNWGPHPYGQPQYYDPITGAPQPQGGPQYQGNPQFPGGGQPQGGQGGQYQGGQPQGSSYQGFGAFNQQQPPPQQQFGAYPPPPGPAQAQQEGRGRGPVIAAIAIAAVAVIAIATTVVVLVGNAGSSDEAGPLPPSPSTTRPKTPASTSAAPTSEPKANVPPVVPGWQAVHVPRRTAYYDAPLEWWVDNPDNTHGFGSLDEPVTMSGVSIYQPGFCPSDPGSFRAIAGVTARKGPDDATVANETAQRLVQLAYTVDGKPPQVQFSPPTPIQIHGGRGASQVVATVTHPAPGPCDSPTVQVNIMATNGDGQTSVVFISLADQQVPGALPVQTLQQMAGTLRADS</sequence>
<feature type="compositionally biased region" description="Low complexity" evidence="1">
    <location>
        <begin position="144"/>
        <end position="164"/>
    </location>
</feature>
<feature type="compositionally biased region" description="Low complexity" evidence="1">
    <location>
        <begin position="28"/>
        <end position="42"/>
    </location>
</feature>
<feature type="compositionally biased region" description="Pro residues" evidence="1">
    <location>
        <begin position="76"/>
        <end position="92"/>
    </location>
</feature>
<feature type="region of interest" description="Disordered" evidence="1">
    <location>
        <begin position="1"/>
        <end position="99"/>
    </location>
</feature>
<dbReference type="InterPro" id="IPR058330">
    <property type="entry name" value="DUF8017"/>
</dbReference>
<evidence type="ECO:0000256" key="1">
    <source>
        <dbReference type="SAM" id="MobiDB-lite"/>
    </source>
</evidence>
<keyword evidence="2" id="KW-0472">Membrane</keyword>
<evidence type="ECO:0000259" key="3">
    <source>
        <dbReference type="Pfam" id="PF26056"/>
    </source>
</evidence>
<protein>
    <recommendedName>
        <fullName evidence="3">DUF8017 domain-containing protein</fullName>
    </recommendedName>
</protein>
<dbReference type="Proteomes" id="UP001500729">
    <property type="component" value="Unassembled WGS sequence"/>
</dbReference>
<gene>
    <name evidence="4" type="ORF">GCM10009533_09230</name>
</gene>
<reference evidence="5" key="1">
    <citation type="journal article" date="2019" name="Int. J. Syst. Evol. Microbiol.">
        <title>The Global Catalogue of Microorganisms (GCM) 10K type strain sequencing project: providing services to taxonomists for standard genome sequencing and annotation.</title>
        <authorList>
            <consortium name="The Broad Institute Genomics Platform"/>
            <consortium name="The Broad Institute Genome Sequencing Center for Infectious Disease"/>
            <person name="Wu L."/>
            <person name="Ma J."/>
        </authorList>
    </citation>
    <scope>NUCLEOTIDE SEQUENCE [LARGE SCALE GENOMIC DNA]</scope>
    <source>
        <strain evidence="5">JCM 10303</strain>
    </source>
</reference>
<evidence type="ECO:0000313" key="5">
    <source>
        <dbReference type="Proteomes" id="UP001500729"/>
    </source>
</evidence>